<keyword evidence="8" id="KW-1185">Reference proteome</keyword>
<dbReference type="InterPro" id="IPR001851">
    <property type="entry name" value="ABC_transp_permease"/>
</dbReference>
<keyword evidence="5 6" id="KW-0472">Membrane</keyword>
<evidence type="ECO:0000256" key="4">
    <source>
        <dbReference type="ARBA" id="ARBA00022989"/>
    </source>
</evidence>
<proteinExistence type="predicted"/>
<keyword evidence="3 6" id="KW-0812">Transmembrane</keyword>
<dbReference type="Pfam" id="PF02653">
    <property type="entry name" value="BPD_transp_2"/>
    <property type="match status" value="1"/>
</dbReference>
<dbReference type="InterPro" id="IPR043428">
    <property type="entry name" value="LivM-like"/>
</dbReference>
<evidence type="ECO:0000256" key="3">
    <source>
        <dbReference type="ARBA" id="ARBA00022692"/>
    </source>
</evidence>
<feature type="transmembrane region" description="Helical" evidence="6">
    <location>
        <begin position="261"/>
        <end position="286"/>
    </location>
</feature>
<organism evidence="7 8">
    <name type="scientific">Marinobacter vulgaris</name>
    <dbReference type="NCBI Taxonomy" id="1928331"/>
    <lineage>
        <taxon>Bacteria</taxon>
        <taxon>Pseudomonadati</taxon>
        <taxon>Pseudomonadota</taxon>
        <taxon>Gammaproteobacteria</taxon>
        <taxon>Pseudomonadales</taxon>
        <taxon>Marinobacteraceae</taxon>
        <taxon>Marinobacter</taxon>
    </lineage>
</organism>
<dbReference type="RefSeq" id="WP_114611962.1">
    <property type="nucleotide sequence ID" value="NZ_QFWX01000002.1"/>
</dbReference>
<feature type="transmembrane region" description="Helical" evidence="6">
    <location>
        <begin position="298"/>
        <end position="318"/>
    </location>
</feature>
<evidence type="ECO:0000256" key="1">
    <source>
        <dbReference type="ARBA" id="ARBA00004429"/>
    </source>
</evidence>
<comment type="caution">
    <text evidence="7">The sequence shown here is derived from an EMBL/GenBank/DDBJ whole genome shotgun (WGS) entry which is preliminary data.</text>
</comment>
<accession>A0A2V3ZMP3</accession>
<feature type="transmembrane region" description="Helical" evidence="6">
    <location>
        <begin position="126"/>
        <end position="148"/>
    </location>
</feature>
<dbReference type="Proteomes" id="UP000253987">
    <property type="component" value="Unassembled WGS sequence"/>
</dbReference>
<dbReference type="GO" id="GO:0015658">
    <property type="term" value="F:branched-chain amino acid transmembrane transporter activity"/>
    <property type="evidence" value="ECO:0007669"/>
    <property type="project" value="InterPro"/>
</dbReference>
<gene>
    <name evidence="7" type="ORF">DIT71_04205</name>
</gene>
<keyword evidence="4 6" id="KW-1133">Transmembrane helix</keyword>
<keyword evidence="2" id="KW-1003">Cell membrane</keyword>
<name>A0A2V3ZMP3_9GAMM</name>
<comment type="subcellular location">
    <subcellularLocation>
        <location evidence="1">Cell inner membrane</location>
        <topology evidence="1">Multi-pass membrane protein</topology>
    </subcellularLocation>
</comment>
<dbReference type="AlphaFoldDB" id="A0A2V3ZMP3"/>
<evidence type="ECO:0000256" key="2">
    <source>
        <dbReference type="ARBA" id="ARBA00022475"/>
    </source>
</evidence>
<reference evidence="7 8" key="2">
    <citation type="submission" date="2018-06" db="EMBL/GenBank/DDBJ databases">
        <title>Marinobactersediminissp. nov, a moderately halophilic bacterium isolated from marine solar saltern.</title>
        <authorList>
            <person name="Zhang Y."/>
        </authorList>
    </citation>
    <scope>NUCLEOTIDE SEQUENCE [LARGE SCALE GENOMIC DNA]</scope>
    <source>
        <strain evidence="7 8">F01</strain>
    </source>
</reference>
<dbReference type="CDD" id="cd06581">
    <property type="entry name" value="TM_PBP1_LivM_like"/>
    <property type="match status" value="1"/>
</dbReference>
<dbReference type="OrthoDB" id="9034298at2"/>
<evidence type="ECO:0000313" key="8">
    <source>
        <dbReference type="Proteomes" id="UP000253987"/>
    </source>
</evidence>
<evidence type="ECO:0000256" key="5">
    <source>
        <dbReference type="ARBA" id="ARBA00023136"/>
    </source>
</evidence>
<reference evidence="8" key="1">
    <citation type="submission" date="2018-05" db="EMBL/GenBank/DDBJ databases">
        <authorList>
            <person name="Lu D."/>
        </authorList>
    </citation>
    <scope>NUCLEOTIDE SEQUENCE [LARGE SCALE GENOMIC DNA]</scope>
    <source>
        <strain evidence="8">F01</strain>
    </source>
</reference>
<dbReference type="EMBL" id="QFWX01000002">
    <property type="protein sequence ID" value="PXX92408.1"/>
    <property type="molecule type" value="Genomic_DNA"/>
</dbReference>
<feature type="transmembrane region" description="Helical" evidence="6">
    <location>
        <begin position="100"/>
        <end position="119"/>
    </location>
</feature>
<feature type="transmembrane region" description="Helical" evidence="6">
    <location>
        <begin position="174"/>
        <end position="190"/>
    </location>
</feature>
<sequence>MATTTTQTDIQQSIVKQQKAEQRKKLILNLVLLALLLLAPAVFYPVFLMKILCFALFAVALNLLLGYTGLLSFGHAAFLAAGSYTTGYLLSSFPGLTTEMGIVVGTVASLVLGLGFGLVAIRRQGIYFAMITLALAQLVYFFFVQAPFTGGEDGMHGVPRGYLLGMVDLNDNTAMYYFVLAVFLAGYLLVQRIVGSPFGQVLKAIKQNEPRAVSLGYNVDRYKLMAFVLSAGLAGLAGSVKTVVFQLASLNDAHWHMSGEVILMTLLGGTGTLLGPVVGAGFVVTLEYQLSQGPLGDWVDPILGAIFVLTVLAFRSGIVGEIQNFMRKNLS</sequence>
<dbReference type="PANTHER" id="PTHR30482:SF17">
    <property type="entry name" value="ABC TRANSPORTER ATP-BINDING PROTEIN"/>
    <property type="match status" value="1"/>
</dbReference>
<evidence type="ECO:0000256" key="6">
    <source>
        <dbReference type="SAM" id="Phobius"/>
    </source>
</evidence>
<protein>
    <submittedName>
        <fullName evidence="7">Branched-chain amino acid ABC transporter permease</fullName>
    </submittedName>
</protein>
<dbReference type="PANTHER" id="PTHR30482">
    <property type="entry name" value="HIGH-AFFINITY BRANCHED-CHAIN AMINO ACID TRANSPORT SYSTEM PERMEASE"/>
    <property type="match status" value="1"/>
</dbReference>
<feature type="transmembrane region" description="Helical" evidence="6">
    <location>
        <begin position="26"/>
        <end position="47"/>
    </location>
</feature>
<feature type="transmembrane region" description="Helical" evidence="6">
    <location>
        <begin position="54"/>
        <end position="80"/>
    </location>
</feature>
<dbReference type="GO" id="GO:0005886">
    <property type="term" value="C:plasma membrane"/>
    <property type="evidence" value="ECO:0007669"/>
    <property type="project" value="UniProtKB-SubCell"/>
</dbReference>
<evidence type="ECO:0000313" key="7">
    <source>
        <dbReference type="EMBL" id="PXX92408.1"/>
    </source>
</evidence>